<organism evidence="2 3">
    <name type="scientific">Callosobruchus maculatus</name>
    <name type="common">Southern cowpea weevil</name>
    <name type="synonym">Pulse bruchid</name>
    <dbReference type="NCBI Taxonomy" id="64391"/>
    <lineage>
        <taxon>Eukaryota</taxon>
        <taxon>Metazoa</taxon>
        <taxon>Ecdysozoa</taxon>
        <taxon>Arthropoda</taxon>
        <taxon>Hexapoda</taxon>
        <taxon>Insecta</taxon>
        <taxon>Pterygota</taxon>
        <taxon>Neoptera</taxon>
        <taxon>Endopterygota</taxon>
        <taxon>Coleoptera</taxon>
        <taxon>Polyphaga</taxon>
        <taxon>Cucujiformia</taxon>
        <taxon>Chrysomeloidea</taxon>
        <taxon>Chrysomelidae</taxon>
        <taxon>Bruchinae</taxon>
        <taxon>Bruchini</taxon>
        <taxon>Callosobruchus</taxon>
    </lineage>
</organism>
<accession>A0A653D6Y9</accession>
<name>A0A653D6Y9_CALMS</name>
<sequence length="132" mass="14374">MCGEDQSVNFKKFNSLDKRLLTFSKWPNHVDPLPIAIAGYFYAGSGDICEAFCCGNCIIGEKACGGIRSPKVSLSSPSQTERAVFDFGRDVGPPLKSPKKFEYTDDDSGCRDSTVADRFTGGGNERTNNCNK</sequence>
<evidence type="ECO:0000256" key="1">
    <source>
        <dbReference type="SAM" id="MobiDB-lite"/>
    </source>
</evidence>
<evidence type="ECO:0000313" key="3">
    <source>
        <dbReference type="Proteomes" id="UP000410492"/>
    </source>
</evidence>
<evidence type="ECO:0000313" key="2">
    <source>
        <dbReference type="EMBL" id="VEN55696.1"/>
    </source>
</evidence>
<dbReference type="InterPro" id="IPR001370">
    <property type="entry name" value="BIR_rpt"/>
</dbReference>
<dbReference type="EMBL" id="CAACVG010010403">
    <property type="protein sequence ID" value="VEN55696.1"/>
    <property type="molecule type" value="Genomic_DNA"/>
</dbReference>
<dbReference type="SUPFAM" id="SSF57924">
    <property type="entry name" value="Inhibitor of apoptosis (IAP) repeat"/>
    <property type="match status" value="1"/>
</dbReference>
<reference evidence="2 3" key="1">
    <citation type="submission" date="2019-01" db="EMBL/GenBank/DDBJ databases">
        <authorList>
            <person name="Sayadi A."/>
        </authorList>
    </citation>
    <scope>NUCLEOTIDE SEQUENCE [LARGE SCALE GENOMIC DNA]</scope>
</reference>
<dbReference type="Proteomes" id="UP000410492">
    <property type="component" value="Unassembled WGS sequence"/>
</dbReference>
<keyword evidence="3" id="KW-1185">Reference proteome</keyword>
<dbReference type="Gene3D" id="1.10.1170.10">
    <property type="entry name" value="Inhibitor Of Apoptosis Protein (2mihbC-IAP-1), Chain A"/>
    <property type="match status" value="1"/>
</dbReference>
<gene>
    <name evidence="2" type="ORF">CALMAC_LOCUS14811</name>
</gene>
<dbReference type="Pfam" id="PF00653">
    <property type="entry name" value="BIR"/>
    <property type="match status" value="1"/>
</dbReference>
<dbReference type="SMART" id="SM00238">
    <property type="entry name" value="BIR"/>
    <property type="match status" value="1"/>
</dbReference>
<dbReference type="AlphaFoldDB" id="A0A653D6Y9"/>
<dbReference type="OrthoDB" id="5239715at2759"/>
<dbReference type="PROSITE" id="PS50143">
    <property type="entry name" value="BIR_REPEAT_2"/>
    <property type="match status" value="1"/>
</dbReference>
<protein>
    <submittedName>
        <fullName evidence="2">Uncharacterized protein</fullName>
    </submittedName>
</protein>
<proteinExistence type="predicted"/>
<feature type="region of interest" description="Disordered" evidence="1">
    <location>
        <begin position="96"/>
        <end position="132"/>
    </location>
</feature>